<feature type="coiled-coil region" evidence="1">
    <location>
        <begin position="211"/>
        <end position="238"/>
    </location>
</feature>
<reference evidence="2 3" key="1">
    <citation type="submission" date="2019-04" db="EMBL/GenBank/DDBJ databases">
        <title>A reverse ecology approach based on a biological definition of microbial populations.</title>
        <authorList>
            <person name="Arevalo P."/>
            <person name="Vaninsberghe D."/>
            <person name="Elsherbini J."/>
            <person name="Gore J."/>
            <person name="Polz M."/>
        </authorList>
    </citation>
    <scope>NUCLEOTIDE SEQUENCE [LARGE SCALE GENOMIC DNA]</scope>
    <source>
        <strain evidence="2 3">10N.222.48.A1</strain>
    </source>
</reference>
<accession>A0A4U2FT13</accession>
<evidence type="ECO:0000313" key="2">
    <source>
        <dbReference type="EMBL" id="TKG13183.1"/>
    </source>
</evidence>
<dbReference type="RefSeq" id="WP_129590033.1">
    <property type="nucleotide sequence ID" value="NZ_MCWG02000002.1"/>
</dbReference>
<proteinExistence type="predicted"/>
<organism evidence="2 3">
    <name type="scientific">Vibrio lentus</name>
    <dbReference type="NCBI Taxonomy" id="136468"/>
    <lineage>
        <taxon>Bacteria</taxon>
        <taxon>Pseudomonadati</taxon>
        <taxon>Pseudomonadota</taxon>
        <taxon>Gammaproteobacteria</taxon>
        <taxon>Vibrionales</taxon>
        <taxon>Vibrionaceae</taxon>
        <taxon>Vibrio</taxon>
    </lineage>
</organism>
<dbReference type="Proteomes" id="UP000305840">
    <property type="component" value="Unassembled WGS sequence"/>
</dbReference>
<comment type="caution">
    <text evidence="2">The sequence shown here is derived from an EMBL/GenBank/DDBJ whole genome shotgun (WGS) entry which is preliminary data.</text>
</comment>
<dbReference type="EMBL" id="SYVO01000002">
    <property type="protein sequence ID" value="TKG13183.1"/>
    <property type="molecule type" value="Genomic_DNA"/>
</dbReference>
<evidence type="ECO:0000313" key="3">
    <source>
        <dbReference type="Proteomes" id="UP000305840"/>
    </source>
</evidence>
<evidence type="ECO:0000256" key="1">
    <source>
        <dbReference type="SAM" id="Coils"/>
    </source>
</evidence>
<protein>
    <submittedName>
        <fullName evidence="2">Uncharacterized protein</fullName>
    </submittedName>
</protein>
<sequence length="282" mass="32237">MEKDTEDLILQVSYDINLEEWAFPFTIHTFLASFNRKLRDLGLNITQDPIDDNTSYTIISLTLHSEQVIRNTLEDISLKVTSIASAILDDLSRQSFGKHVLKAFRFPQNYQNICSQYLIWFGEFLENYGINALISIDHSGEETQVIVSSEHTEQMFADIEALFSQYIALPYAEYLPAQSQTLSPEQQFMVTQLQTQVNHFKGQLEMKSAAIQLKEATLQSLKNTIQTQQNTIDVQKNQLLLIESLQGDEEIELFGGAIKLGEIEWGPLKICPKKLLDKVRKD</sequence>
<keyword evidence="1" id="KW-0175">Coiled coil</keyword>
<gene>
    <name evidence="2" type="ORF">FCV91_00655</name>
</gene>
<name>A0A4U2FT13_9VIBR</name>
<dbReference type="AlphaFoldDB" id="A0A4U2FT13"/>